<dbReference type="EMBL" id="JAMQCR010000002">
    <property type="protein sequence ID" value="MCM2535276.1"/>
    <property type="molecule type" value="Genomic_DNA"/>
</dbReference>
<organism evidence="1 2">
    <name type="scientific">Neobacillus pocheonensis</name>
    <dbReference type="NCBI Taxonomy" id="363869"/>
    <lineage>
        <taxon>Bacteria</taxon>
        <taxon>Bacillati</taxon>
        <taxon>Bacillota</taxon>
        <taxon>Bacilli</taxon>
        <taxon>Bacillales</taxon>
        <taxon>Bacillaceae</taxon>
        <taxon>Neobacillus</taxon>
    </lineage>
</organism>
<evidence type="ECO:0000313" key="1">
    <source>
        <dbReference type="EMBL" id="MCM2535276.1"/>
    </source>
</evidence>
<name>A0ABT0WG37_9BACI</name>
<proteinExistence type="predicted"/>
<evidence type="ECO:0000313" key="2">
    <source>
        <dbReference type="Proteomes" id="UP001523262"/>
    </source>
</evidence>
<reference evidence="1 2" key="1">
    <citation type="submission" date="2022-06" db="EMBL/GenBank/DDBJ databases">
        <authorList>
            <person name="Jeon C.O."/>
        </authorList>
    </citation>
    <scope>NUCLEOTIDE SEQUENCE [LARGE SCALE GENOMIC DNA]</scope>
    <source>
        <strain evidence="1 2">KCTC 13943</strain>
    </source>
</reference>
<accession>A0ABT0WG37</accession>
<keyword evidence="2" id="KW-1185">Reference proteome</keyword>
<gene>
    <name evidence="1" type="ORF">NDK43_26625</name>
</gene>
<dbReference type="Proteomes" id="UP001523262">
    <property type="component" value="Unassembled WGS sequence"/>
</dbReference>
<sequence>MKYKIRVFNKNTNKEAMSIDEVFESIEAAEAEIDRLKASLSQDLQFVKIPVKQ</sequence>
<protein>
    <submittedName>
        <fullName evidence="1">Uncharacterized protein</fullName>
    </submittedName>
</protein>
<comment type="caution">
    <text evidence="1">The sequence shown here is derived from an EMBL/GenBank/DDBJ whole genome shotgun (WGS) entry which is preliminary data.</text>
</comment>